<keyword evidence="2" id="KW-1185">Reference proteome</keyword>
<sequence>MQKYLEERDELTFDKIFNQKIGPWTVSQQLGQRATRSLIPASSLGPIGVHTGVEALCLHWAGLVMLEEIK</sequence>
<organism evidence="1 2">
    <name type="scientific">Acipenser ruthenus</name>
    <name type="common">Sterlet sturgeon</name>
    <dbReference type="NCBI Taxonomy" id="7906"/>
    <lineage>
        <taxon>Eukaryota</taxon>
        <taxon>Metazoa</taxon>
        <taxon>Chordata</taxon>
        <taxon>Craniata</taxon>
        <taxon>Vertebrata</taxon>
        <taxon>Euteleostomi</taxon>
        <taxon>Actinopterygii</taxon>
        <taxon>Chondrostei</taxon>
        <taxon>Acipenseriformes</taxon>
        <taxon>Acipenseridae</taxon>
        <taxon>Acipenser</taxon>
    </lineage>
</organism>
<evidence type="ECO:0000313" key="2">
    <source>
        <dbReference type="Proteomes" id="UP000289886"/>
    </source>
</evidence>
<name>A0A444UZD4_ACIRT</name>
<dbReference type="Proteomes" id="UP000289886">
    <property type="component" value="Unassembled WGS sequence"/>
</dbReference>
<dbReference type="EMBL" id="SCEB01004441">
    <property type="protein sequence ID" value="RXM93545.1"/>
    <property type="molecule type" value="Genomic_DNA"/>
</dbReference>
<reference evidence="1 2" key="1">
    <citation type="submission" date="2019-01" db="EMBL/GenBank/DDBJ databases">
        <title>Draft Genome and Complete Hox-Cluster Characterization of the Sterlet Sturgeon (Acipenser ruthenus).</title>
        <authorList>
            <person name="Wei Q."/>
        </authorList>
    </citation>
    <scope>NUCLEOTIDE SEQUENCE [LARGE SCALE GENOMIC DNA]</scope>
    <source>
        <strain evidence="1">WHYD16114868_AA</strain>
        <tissue evidence="1">Blood</tissue>
    </source>
</reference>
<protein>
    <submittedName>
        <fullName evidence="1">Uncharacterized protein</fullName>
    </submittedName>
</protein>
<evidence type="ECO:0000313" key="1">
    <source>
        <dbReference type="EMBL" id="RXM93545.1"/>
    </source>
</evidence>
<dbReference type="Gene3D" id="1.10.287.1270">
    <property type="match status" value="1"/>
</dbReference>
<proteinExistence type="predicted"/>
<comment type="caution">
    <text evidence="1">The sequence shown here is derived from an EMBL/GenBank/DDBJ whole genome shotgun (WGS) entry which is preliminary data.</text>
</comment>
<dbReference type="AlphaFoldDB" id="A0A444UZD4"/>
<accession>A0A444UZD4</accession>
<gene>
    <name evidence="1" type="ORF">EOD39_18961</name>
</gene>